<dbReference type="PANTHER" id="PTHR31051">
    <property type="entry name" value="PROTEASOME ASSEMBLY CHAPERONE 3"/>
    <property type="match status" value="1"/>
</dbReference>
<dbReference type="PANTHER" id="PTHR31051:SF1">
    <property type="entry name" value="PROTEASOME ASSEMBLY CHAPERONE 3"/>
    <property type="match status" value="1"/>
</dbReference>
<sequence>MLPSAQISREIDGAQTEVLLQAFADRILVLVSQIGKVGNLIQATIPATTPLDPPPPPDPSEPNLTPLPVPPPAIQLTPLLGHGPSENMQTLHALYASQIATLVWIAEAEEALEAERRGVVVGLALRKSEATTGSTLSEHERRVFHGVMEIVRELLQRK</sequence>
<dbReference type="Gene3D" id="3.30.230.90">
    <property type="match status" value="1"/>
</dbReference>
<dbReference type="Proteomes" id="UP000194127">
    <property type="component" value="Unassembled WGS sequence"/>
</dbReference>
<dbReference type="GeneID" id="36329556"/>
<name>A0A1X6NAD3_9APHY</name>
<feature type="compositionally biased region" description="Pro residues" evidence="1">
    <location>
        <begin position="51"/>
        <end position="73"/>
    </location>
</feature>
<reference evidence="2 3" key="1">
    <citation type="submission" date="2017-04" db="EMBL/GenBank/DDBJ databases">
        <title>Genome Sequence of the Model Brown-Rot Fungus Postia placenta SB12.</title>
        <authorList>
            <consortium name="DOE Joint Genome Institute"/>
            <person name="Gaskell J."/>
            <person name="Kersten P."/>
            <person name="Larrondo L.F."/>
            <person name="Canessa P."/>
            <person name="Martinez D."/>
            <person name="Hibbett D."/>
            <person name="Schmoll M."/>
            <person name="Kubicek C.P."/>
            <person name="Martinez A.T."/>
            <person name="Yadav J."/>
            <person name="Master E."/>
            <person name="Magnuson J.K."/>
            <person name="James T."/>
            <person name="Yaver D."/>
            <person name="Berka R."/>
            <person name="Labutti K."/>
            <person name="Lipzen A."/>
            <person name="Aerts A."/>
            <person name="Barry K."/>
            <person name="Henrissat B."/>
            <person name="Blanchette R."/>
            <person name="Grigoriev I."/>
            <person name="Cullen D."/>
        </authorList>
    </citation>
    <scope>NUCLEOTIDE SEQUENCE [LARGE SCALE GENOMIC DNA]</scope>
    <source>
        <strain evidence="2 3">MAD-698-R-SB12</strain>
    </source>
</reference>
<evidence type="ECO:0008006" key="4">
    <source>
        <dbReference type="Google" id="ProtNLM"/>
    </source>
</evidence>
<accession>A0A1X6NAD3</accession>
<evidence type="ECO:0000256" key="1">
    <source>
        <dbReference type="SAM" id="MobiDB-lite"/>
    </source>
</evidence>
<dbReference type="InterPro" id="IPR018788">
    <property type="entry name" value="Proteasome_assmbl_chp_3"/>
</dbReference>
<dbReference type="STRING" id="670580.A0A1X6NAD3"/>
<dbReference type="RefSeq" id="XP_024342117.1">
    <property type="nucleotide sequence ID" value="XM_024484607.1"/>
</dbReference>
<gene>
    <name evidence="2" type="ORF">POSPLADRAFT_1135771</name>
</gene>
<organism evidence="2 3">
    <name type="scientific">Postia placenta MAD-698-R-SB12</name>
    <dbReference type="NCBI Taxonomy" id="670580"/>
    <lineage>
        <taxon>Eukaryota</taxon>
        <taxon>Fungi</taxon>
        <taxon>Dikarya</taxon>
        <taxon>Basidiomycota</taxon>
        <taxon>Agaricomycotina</taxon>
        <taxon>Agaricomycetes</taxon>
        <taxon>Polyporales</taxon>
        <taxon>Adustoporiaceae</taxon>
        <taxon>Rhodonia</taxon>
    </lineage>
</organism>
<dbReference type="InterPro" id="IPR053720">
    <property type="entry name" value="Psm_Assembly_Chaperone"/>
</dbReference>
<feature type="region of interest" description="Disordered" evidence="1">
    <location>
        <begin position="47"/>
        <end position="73"/>
    </location>
</feature>
<dbReference type="AlphaFoldDB" id="A0A1X6NAD3"/>
<keyword evidence="3" id="KW-1185">Reference proteome</keyword>
<evidence type="ECO:0000313" key="3">
    <source>
        <dbReference type="Proteomes" id="UP000194127"/>
    </source>
</evidence>
<proteinExistence type="predicted"/>
<dbReference type="GO" id="GO:0043248">
    <property type="term" value="P:proteasome assembly"/>
    <property type="evidence" value="ECO:0007669"/>
    <property type="project" value="InterPro"/>
</dbReference>
<dbReference type="EMBL" id="KZ110593">
    <property type="protein sequence ID" value="OSX65323.1"/>
    <property type="molecule type" value="Genomic_DNA"/>
</dbReference>
<dbReference type="OrthoDB" id="5593278at2759"/>
<protein>
    <recommendedName>
        <fullName evidence="4">Proteasome assembly chaperone 3</fullName>
    </recommendedName>
</protein>
<evidence type="ECO:0000313" key="2">
    <source>
        <dbReference type="EMBL" id="OSX65323.1"/>
    </source>
</evidence>